<dbReference type="InterPro" id="IPR004839">
    <property type="entry name" value="Aminotransferase_I/II_large"/>
</dbReference>
<dbReference type="EMBL" id="JBDJNQ010000003">
    <property type="protein sequence ID" value="MEN5377225.1"/>
    <property type="molecule type" value="Genomic_DNA"/>
</dbReference>
<evidence type="ECO:0000313" key="6">
    <source>
        <dbReference type="EMBL" id="MEN5377225.1"/>
    </source>
</evidence>
<dbReference type="PANTHER" id="PTHR43807">
    <property type="entry name" value="FI04487P"/>
    <property type="match status" value="1"/>
</dbReference>
<evidence type="ECO:0000256" key="1">
    <source>
        <dbReference type="ARBA" id="ARBA00001933"/>
    </source>
</evidence>
<dbReference type="InterPro" id="IPR015422">
    <property type="entry name" value="PyrdxlP-dep_Trfase_small"/>
</dbReference>
<evidence type="ECO:0000256" key="2">
    <source>
        <dbReference type="ARBA" id="ARBA00022576"/>
    </source>
</evidence>
<dbReference type="Pfam" id="PF00155">
    <property type="entry name" value="Aminotran_1_2"/>
    <property type="match status" value="1"/>
</dbReference>
<dbReference type="RefSeq" id="WP_346581074.1">
    <property type="nucleotide sequence ID" value="NZ_JBDJLH010000004.1"/>
</dbReference>
<accession>A0ABV0BR38</accession>
<keyword evidence="2 6" id="KW-0032">Aminotransferase</keyword>
<evidence type="ECO:0000256" key="3">
    <source>
        <dbReference type="ARBA" id="ARBA00022679"/>
    </source>
</evidence>
<dbReference type="GO" id="GO:0008483">
    <property type="term" value="F:transaminase activity"/>
    <property type="evidence" value="ECO:0007669"/>
    <property type="project" value="UniProtKB-KW"/>
</dbReference>
<sequence length="383" mass="42987">MNSTFQSKLPRVGTTIFSKMSALAQQYGALNLAQGFPDYDTDPHLINLVKDYMNDGFNQYALMPGALPLREKIALKVMNTHQIEVDVQDEITVTAGGTQAIFTAIATVVHKDDEVIIFEPAYDCYAPTVELFGGKVIPVVLLAPDFTIDWDYVKSLVNARTKLIIINNPNNPTGRQLELDDIEALAQIVASSQVFVLSDEVYEHLVYDGRKPYSLLAHPLLRQRSFVIASFGKLLHVTGWKVGYCIAPLELTREFRKIHQYNVFSVNGAVQMAIAKYLEDSQSYLGLGDFFEQKRNFLIAGISSSKFTVLPSNGTYFLNVDYSSISEEQDLLFAERMIVENKIGLIPISAFYTADPNQYILRICFAKRSETLVQAIDLLNNIR</sequence>
<protein>
    <submittedName>
        <fullName evidence="6">Methionine aminotransferase</fullName>
    </submittedName>
</protein>
<organism evidence="6 7">
    <name type="scientific">Sphingobacterium kitahiroshimense</name>
    <dbReference type="NCBI Taxonomy" id="470446"/>
    <lineage>
        <taxon>Bacteria</taxon>
        <taxon>Pseudomonadati</taxon>
        <taxon>Bacteroidota</taxon>
        <taxon>Sphingobacteriia</taxon>
        <taxon>Sphingobacteriales</taxon>
        <taxon>Sphingobacteriaceae</taxon>
        <taxon>Sphingobacterium</taxon>
    </lineage>
</organism>
<evidence type="ECO:0000256" key="4">
    <source>
        <dbReference type="ARBA" id="ARBA00022898"/>
    </source>
</evidence>
<dbReference type="Gene3D" id="3.40.640.10">
    <property type="entry name" value="Type I PLP-dependent aspartate aminotransferase-like (Major domain)"/>
    <property type="match status" value="1"/>
</dbReference>
<name>A0ABV0BR38_9SPHI</name>
<keyword evidence="3" id="KW-0808">Transferase</keyword>
<comment type="cofactor">
    <cofactor evidence="1">
        <name>pyridoxal 5'-phosphate</name>
        <dbReference type="ChEBI" id="CHEBI:597326"/>
    </cofactor>
</comment>
<dbReference type="InterPro" id="IPR051326">
    <property type="entry name" value="Kynurenine-oxoglutarate_AT"/>
</dbReference>
<proteinExistence type="predicted"/>
<dbReference type="CDD" id="cd00609">
    <property type="entry name" value="AAT_like"/>
    <property type="match status" value="1"/>
</dbReference>
<gene>
    <name evidence="6" type="ORF">ABE541_08135</name>
</gene>
<feature type="domain" description="Aminotransferase class I/classII large" evidence="5">
    <location>
        <begin position="30"/>
        <end position="373"/>
    </location>
</feature>
<evidence type="ECO:0000259" key="5">
    <source>
        <dbReference type="Pfam" id="PF00155"/>
    </source>
</evidence>
<dbReference type="Gene3D" id="3.90.1150.10">
    <property type="entry name" value="Aspartate Aminotransferase, domain 1"/>
    <property type="match status" value="1"/>
</dbReference>
<evidence type="ECO:0000313" key="7">
    <source>
        <dbReference type="Proteomes" id="UP001409291"/>
    </source>
</evidence>
<dbReference type="NCBIfam" id="NF006569">
    <property type="entry name" value="PRK09082.1"/>
    <property type="match status" value="1"/>
</dbReference>
<keyword evidence="4" id="KW-0663">Pyridoxal phosphate</keyword>
<keyword evidence="7" id="KW-1185">Reference proteome</keyword>
<dbReference type="PANTHER" id="PTHR43807:SF20">
    <property type="entry name" value="FI04487P"/>
    <property type="match status" value="1"/>
</dbReference>
<dbReference type="InterPro" id="IPR015424">
    <property type="entry name" value="PyrdxlP-dep_Trfase"/>
</dbReference>
<dbReference type="InterPro" id="IPR015421">
    <property type="entry name" value="PyrdxlP-dep_Trfase_major"/>
</dbReference>
<dbReference type="Proteomes" id="UP001409291">
    <property type="component" value="Unassembled WGS sequence"/>
</dbReference>
<reference evidence="6 7" key="1">
    <citation type="submission" date="2024-04" db="EMBL/GenBank/DDBJ databases">
        <title>WGS of bacteria from Torrens River.</title>
        <authorList>
            <person name="Wyrsch E.R."/>
            <person name="Drigo B."/>
        </authorList>
    </citation>
    <scope>NUCLEOTIDE SEQUENCE [LARGE SCALE GENOMIC DNA]</scope>
    <source>
        <strain evidence="6 7">TWI391</strain>
    </source>
</reference>
<comment type="caution">
    <text evidence="6">The sequence shown here is derived from an EMBL/GenBank/DDBJ whole genome shotgun (WGS) entry which is preliminary data.</text>
</comment>
<dbReference type="SUPFAM" id="SSF53383">
    <property type="entry name" value="PLP-dependent transferases"/>
    <property type="match status" value="1"/>
</dbReference>